<gene>
    <name evidence="1" type="ORF">KIH39_18320</name>
</gene>
<evidence type="ECO:0000313" key="2">
    <source>
        <dbReference type="Proteomes" id="UP000676194"/>
    </source>
</evidence>
<dbReference type="Proteomes" id="UP000676194">
    <property type="component" value="Chromosome"/>
</dbReference>
<protein>
    <submittedName>
        <fullName evidence="1">Uncharacterized protein</fullName>
    </submittedName>
</protein>
<reference evidence="1" key="1">
    <citation type="submission" date="2021-05" db="EMBL/GenBank/DDBJ databases">
        <title>Complete genome sequence of the cellulolytic planctomycete Telmatocola sphagniphila SP2T and characterization of the first cellulase from planctomycetes.</title>
        <authorList>
            <person name="Rakitin A.L."/>
            <person name="Beletsky A.V."/>
            <person name="Naumoff D.G."/>
            <person name="Kulichevskaya I.S."/>
            <person name="Mardanov A.V."/>
            <person name="Ravin N.V."/>
            <person name="Dedysh S.N."/>
        </authorList>
    </citation>
    <scope>NUCLEOTIDE SEQUENCE</scope>
    <source>
        <strain evidence="1">SP2T</strain>
    </source>
</reference>
<sequence>MNAESQQEALEIFRGGRAQPKTGFLPKDLKAADTDEEASCRAYGFLRGLREKAHMLELRFKNGNTEALAYHLLHSMRFNPSYGVLLRFGGDITTMVMISGSNLDVVLKDMEVNLTDRGIQRQRITWVREMDEDELRKLKPSDPSIDAIAVGECESEETVQTWMGQNAKGFARNSVPVL</sequence>
<keyword evidence="2" id="KW-1185">Reference proteome</keyword>
<name>A0A8E6B2N3_9BACT</name>
<organism evidence="1 2">
    <name type="scientific">Telmatocola sphagniphila</name>
    <dbReference type="NCBI Taxonomy" id="1123043"/>
    <lineage>
        <taxon>Bacteria</taxon>
        <taxon>Pseudomonadati</taxon>
        <taxon>Planctomycetota</taxon>
        <taxon>Planctomycetia</taxon>
        <taxon>Gemmatales</taxon>
        <taxon>Gemmataceae</taxon>
    </lineage>
</organism>
<proteinExistence type="predicted"/>
<dbReference type="KEGG" id="tsph:KIH39_18320"/>
<accession>A0A8E6B2N3</accession>
<dbReference type="EMBL" id="CP074694">
    <property type="protein sequence ID" value="QVL30793.1"/>
    <property type="molecule type" value="Genomic_DNA"/>
</dbReference>
<dbReference type="AlphaFoldDB" id="A0A8E6B2N3"/>
<dbReference type="RefSeq" id="WP_213494676.1">
    <property type="nucleotide sequence ID" value="NZ_CP074694.1"/>
</dbReference>
<evidence type="ECO:0000313" key="1">
    <source>
        <dbReference type="EMBL" id="QVL30793.1"/>
    </source>
</evidence>